<name>A0A9Q9DVP8_CURCL</name>
<evidence type="ECO:0000259" key="4">
    <source>
        <dbReference type="PROSITE" id="PS51253"/>
    </source>
</evidence>
<keyword evidence="1" id="KW-0238">DNA-binding</keyword>
<gene>
    <name evidence="5" type="ORF">yc1106_07459</name>
</gene>
<dbReference type="GO" id="GO:0005634">
    <property type="term" value="C:nucleus"/>
    <property type="evidence" value="ECO:0007669"/>
    <property type="project" value="TreeGrafter"/>
</dbReference>
<keyword evidence="3" id="KW-0812">Transmembrane</keyword>
<dbReference type="PANTHER" id="PTHR19303:SF74">
    <property type="entry name" value="POGO TRANSPOSABLE ELEMENT WITH KRAB DOMAIN"/>
    <property type="match status" value="1"/>
</dbReference>
<keyword evidence="3" id="KW-1133">Transmembrane helix</keyword>
<dbReference type="PANTHER" id="PTHR19303">
    <property type="entry name" value="TRANSPOSON"/>
    <property type="match status" value="1"/>
</dbReference>
<keyword evidence="3" id="KW-0472">Membrane</keyword>
<evidence type="ECO:0000256" key="1">
    <source>
        <dbReference type="ARBA" id="ARBA00023125"/>
    </source>
</evidence>
<proteinExistence type="predicted"/>
<accession>A0A9Q9DVP8</accession>
<keyword evidence="6" id="KW-1185">Reference proteome</keyword>
<evidence type="ECO:0000256" key="2">
    <source>
        <dbReference type="SAM" id="MobiDB-lite"/>
    </source>
</evidence>
<sequence length="568" mass="64945">MAQLQTSINDRIAEILESIKDIPKPNFKQLAREHGVPYQRLLARSKGRLTHSKRPSGTYKLAEAQDQALYDYIARLDELGVCVRLPMIVSCANYLLQQAHDSPGPPPTASSRWAKRWLKRQPKLHVRRQRSLNLNRALAHDSDSIIEWFNTFTSLIQTHGIPPSDIWNFDETGFRIGIGKDQWVITFEPRRRVYLPTPDNRTSLTVTECVNAAGHAIPPMIIVEGDALLERYFTDLPDNYLIAHSDTGYTNDRLSFEWVKHFVQQSQKHMQGLYRLLLFDGFDSHCTQEFLEVLEDHKVIAYRLPPHTSHFLQPLDVGCFQPYKHWHAQAVDYATRTGCTAFNKVEFLAAIESIRAYTFKSRTIQKGWRDSGLYPLDIKRVKNNIQRDFADWNADCQDTGSSSSDSSSNATIDGTPPPPELNTPLTIRILKRNIDYCLENEELSDNVKQLHLHHHTDVMPPFASATTMFLHKRDNMGFQLAPALIIFLVILGSGLLVCCGFAIFRFYSNEPEDSTARFNRSAEQDAYMREVRERNWSKLPKLGIRGAYYPQQHAHAPMSPSASNTTYG</sequence>
<organism evidence="5 6">
    <name type="scientific">Curvularia clavata</name>
    <dbReference type="NCBI Taxonomy" id="95742"/>
    <lineage>
        <taxon>Eukaryota</taxon>
        <taxon>Fungi</taxon>
        <taxon>Dikarya</taxon>
        <taxon>Ascomycota</taxon>
        <taxon>Pezizomycotina</taxon>
        <taxon>Dothideomycetes</taxon>
        <taxon>Pleosporomycetidae</taxon>
        <taxon>Pleosporales</taxon>
        <taxon>Pleosporineae</taxon>
        <taxon>Pleosporaceae</taxon>
        <taxon>Curvularia</taxon>
    </lineage>
</organism>
<feature type="transmembrane region" description="Helical" evidence="3">
    <location>
        <begin position="480"/>
        <end position="507"/>
    </location>
</feature>
<dbReference type="EMBL" id="CP089278">
    <property type="protein sequence ID" value="USP80185.1"/>
    <property type="molecule type" value="Genomic_DNA"/>
</dbReference>
<dbReference type="Proteomes" id="UP001056012">
    <property type="component" value="Chromosome 5"/>
</dbReference>
<dbReference type="InterPro" id="IPR050863">
    <property type="entry name" value="CenT-Element_Derived"/>
</dbReference>
<protein>
    <recommendedName>
        <fullName evidence="4">HTH CENPB-type domain-containing protein</fullName>
    </recommendedName>
</protein>
<dbReference type="OrthoDB" id="3641893at2759"/>
<feature type="region of interest" description="Disordered" evidence="2">
    <location>
        <begin position="396"/>
        <end position="423"/>
    </location>
</feature>
<feature type="domain" description="HTH CENPB-type" evidence="4">
    <location>
        <begin position="53"/>
        <end position="127"/>
    </location>
</feature>
<reference evidence="5" key="1">
    <citation type="submission" date="2021-12" db="EMBL/GenBank/DDBJ databases">
        <title>Curvularia clavata genome.</title>
        <authorList>
            <person name="Cao Y."/>
        </authorList>
    </citation>
    <scope>NUCLEOTIDE SEQUENCE</scope>
    <source>
        <strain evidence="5">Yc1106</strain>
    </source>
</reference>
<dbReference type="VEuPathDB" id="FungiDB:yc1106_07459"/>
<evidence type="ECO:0000313" key="6">
    <source>
        <dbReference type="Proteomes" id="UP001056012"/>
    </source>
</evidence>
<dbReference type="Pfam" id="PF03221">
    <property type="entry name" value="HTH_Tnp_Tc5"/>
    <property type="match status" value="1"/>
</dbReference>
<evidence type="ECO:0000256" key="3">
    <source>
        <dbReference type="SAM" id="Phobius"/>
    </source>
</evidence>
<dbReference type="InterPro" id="IPR004875">
    <property type="entry name" value="DDE_SF_endonuclease_dom"/>
</dbReference>
<dbReference type="SMART" id="SM00674">
    <property type="entry name" value="CENPB"/>
    <property type="match status" value="1"/>
</dbReference>
<dbReference type="AlphaFoldDB" id="A0A9Q9DVP8"/>
<dbReference type="InterPro" id="IPR006600">
    <property type="entry name" value="HTH_CenpB_DNA-bd_dom"/>
</dbReference>
<dbReference type="Pfam" id="PF03184">
    <property type="entry name" value="DDE_1"/>
    <property type="match status" value="1"/>
</dbReference>
<dbReference type="GO" id="GO:0003677">
    <property type="term" value="F:DNA binding"/>
    <property type="evidence" value="ECO:0007669"/>
    <property type="project" value="UniProtKB-KW"/>
</dbReference>
<dbReference type="PROSITE" id="PS51253">
    <property type="entry name" value="HTH_CENPB"/>
    <property type="match status" value="1"/>
</dbReference>
<evidence type="ECO:0000313" key="5">
    <source>
        <dbReference type="EMBL" id="USP80185.1"/>
    </source>
</evidence>